<sequence>MDTDGSTLLGFPEFEVLAQRMVEAVSSARVEEDLRLGRELGFEADQVASYHGVFDHLDADGAAPAHSAALPLRPSSDMMRGARLLAPACCGLAALALRTEVESSPDPFSAEQRLGELAERHAAALSWPSSKPLTYWGCDELPFRMAMPPHAATCTVSQALIWTIRESGMRCTRGGKPLKNAGQSHDHGDLAQKVMNRIGWSKFNSSVSWVFGKDPWSRIVSAAAWMGGFNATEMPDEQIRAFRSYLYTKLPEQGTPSTVGVFNYLHSISDYAYAVPPGRTEEKQVVTYVGSVKDISRSFKHVCELLGVRREHCVDPNDPRVGQHKISSGGLKVSADGKQLPTHRVRTVDLFDDELRGRVARIWAKDIERFGFVCGEL</sequence>
<name>A0ABN9VXG2_9DINO</name>
<comment type="caution">
    <text evidence="1">The sequence shown here is derived from an EMBL/GenBank/DDBJ whole genome shotgun (WGS) entry which is preliminary data.</text>
</comment>
<dbReference type="Proteomes" id="UP001189429">
    <property type="component" value="Unassembled WGS sequence"/>
</dbReference>
<protein>
    <submittedName>
        <fullName evidence="1">Uncharacterized protein</fullName>
    </submittedName>
</protein>
<evidence type="ECO:0000313" key="2">
    <source>
        <dbReference type="Proteomes" id="UP001189429"/>
    </source>
</evidence>
<accession>A0ABN9VXG2</accession>
<keyword evidence="2" id="KW-1185">Reference proteome</keyword>
<organism evidence="1 2">
    <name type="scientific">Prorocentrum cordatum</name>
    <dbReference type="NCBI Taxonomy" id="2364126"/>
    <lineage>
        <taxon>Eukaryota</taxon>
        <taxon>Sar</taxon>
        <taxon>Alveolata</taxon>
        <taxon>Dinophyceae</taxon>
        <taxon>Prorocentrales</taxon>
        <taxon>Prorocentraceae</taxon>
        <taxon>Prorocentrum</taxon>
    </lineage>
</organism>
<evidence type="ECO:0000313" key="1">
    <source>
        <dbReference type="EMBL" id="CAK0878341.1"/>
    </source>
</evidence>
<proteinExistence type="predicted"/>
<gene>
    <name evidence="1" type="ORF">PCOR1329_LOCUS62137</name>
</gene>
<dbReference type="EMBL" id="CAUYUJ010017837">
    <property type="protein sequence ID" value="CAK0878341.1"/>
    <property type="molecule type" value="Genomic_DNA"/>
</dbReference>
<reference evidence="1" key="1">
    <citation type="submission" date="2023-10" db="EMBL/GenBank/DDBJ databases">
        <authorList>
            <person name="Chen Y."/>
            <person name="Shah S."/>
            <person name="Dougan E. K."/>
            <person name="Thang M."/>
            <person name="Chan C."/>
        </authorList>
    </citation>
    <scope>NUCLEOTIDE SEQUENCE [LARGE SCALE GENOMIC DNA]</scope>
</reference>